<sequence length="69" mass="7084">MEKHNINSSAKVAEEDCCRHASGWSACMDCTVEACGQSWLCVGALVVAGPEVMAGFAASCIGAGPNTFC</sequence>
<organism evidence="1 2">
    <name type="scientific">Bizionia sediminis</name>
    <dbReference type="NCBI Taxonomy" id="1737064"/>
    <lineage>
        <taxon>Bacteria</taxon>
        <taxon>Pseudomonadati</taxon>
        <taxon>Bacteroidota</taxon>
        <taxon>Flavobacteriia</taxon>
        <taxon>Flavobacteriales</taxon>
        <taxon>Flavobacteriaceae</taxon>
        <taxon>Bizionia</taxon>
    </lineage>
</organism>
<reference evidence="2" key="1">
    <citation type="journal article" date="2019" name="Int. J. Syst. Evol. Microbiol.">
        <title>The Global Catalogue of Microorganisms (GCM) 10K type strain sequencing project: providing services to taxonomists for standard genome sequencing and annotation.</title>
        <authorList>
            <consortium name="The Broad Institute Genomics Platform"/>
            <consortium name="The Broad Institute Genome Sequencing Center for Infectious Disease"/>
            <person name="Wu L."/>
            <person name="Ma J."/>
        </authorList>
    </citation>
    <scope>NUCLEOTIDE SEQUENCE [LARGE SCALE GENOMIC DNA]</scope>
    <source>
        <strain evidence="2">KCTC 42587</strain>
    </source>
</reference>
<protein>
    <submittedName>
        <fullName evidence="1">Uncharacterized protein</fullName>
    </submittedName>
</protein>
<accession>A0ABW5KVN6</accession>
<dbReference type="Proteomes" id="UP001597472">
    <property type="component" value="Unassembled WGS sequence"/>
</dbReference>
<evidence type="ECO:0000313" key="2">
    <source>
        <dbReference type="Proteomes" id="UP001597472"/>
    </source>
</evidence>
<gene>
    <name evidence="1" type="ORF">ACFSQP_11995</name>
</gene>
<name>A0ABW5KVN6_9FLAO</name>
<keyword evidence="2" id="KW-1185">Reference proteome</keyword>
<evidence type="ECO:0000313" key="1">
    <source>
        <dbReference type="EMBL" id="MFD2552534.1"/>
    </source>
</evidence>
<comment type="caution">
    <text evidence="1">The sequence shown here is derived from an EMBL/GenBank/DDBJ whole genome shotgun (WGS) entry which is preliminary data.</text>
</comment>
<dbReference type="RefSeq" id="WP_376894828.1">
    <property type="nucleotide sequence ID" value="NZ_JBHULS010000006.1"/>
</dbReference>
<dbReference type="EMBL" id="JBHULS010000006">
    <property type="protein sequence ID" value="MFD2552534.1"/>
    <property type="molecule type" value="Genomic_DNA"/>
</dbReference>
<proteinExistence type="predicted"/>